<feature type="domain" description="Dinitrogenase iron-molybdenum cofactor biosynthesis" evidence="1">
    <location>
        <begin position="13"/>
        <end position="101"/>
    </location>
</feature>
<dbReference type="InterPro" id="IPR036105">
    <property type="entry name" value="DiNase_FeMo-co_biosyn_sf"/>
</dbReference>
<evidence type="ECO:0000313" key="3">
    <source>
        <dbReference type="Proteomes" id="UP000603234"/>
    </source>
</evidence>
<organism evidence="2 3">
    <name type="scientific">Acetobacterium fimetarium</name>
    <dbReference type="NCBI Taxonomy" id="52691"/>
    <lineage>
        <taxon>Bacteria</taxon>
        <taxon>Bacillati</taxon>
        <taxon>Bacillota</taxon>
        <taxon>Clostridia</taxon>
        <taxon>Eubacteriales</taxon>
        <taxon>Eubacteriaceae</taxon>
        <taxon>Acetobacterium</taxon>
    </lineage>
</organism>
<dbReference type="RefSeq" id="WP_186841377.1">
    <property type="nucleotide sequence ID" value="NZ_WJBC01000003.1"/>
</dbReference>
<reference evidence="2 3" key="1">
    <citation type="journal article" date="2020" name="mSystems">
        <title>Defining Genomic and Predicted Metabolic Features of the Acetobacterium Genus.</title>
        <authorList>
            <person name="Ross D.E."/>
            <person name="Marshall C.W."/>
            <person name="Gulliver D."/>
            <person name="May H.D."/>
            <person name="Norman R.S."/>
        </authorList>
    </citation>
    <scope>NUCLEOTIDE SEQUENCE [LARGE SCALE GENOMIC DNA]</scope>
    <source>
        <strain evidence="2 3">DSM 8238</strain>
    </source>
</reference>
<dbReference type="CDD" id="cd00851">
    <property type="entry name" value="MTH1175"/>
    <property type="match status" value="1"/>
</dbReference>
<dbReference type="Gene3D" id="3.30.420.130">
    <property type="entry name" value="Dinitrogenase iron-molybdenum cofactor biosynthesis domain"/>
    <property type="match status" value="1"/>
</dbReference>
<dbReference type="Proteomes" id="UP000603234">
    <property type="component" value="Unassembled WGS sequence"/>
</dbReference>
<evidence type="ECO:0000259" key="1">
    <source>
        <dbReference type="Pfam" id="PF02579"/>
    </source>
</evidence>
<dbReference type="PANTHER" id="PTHR42983">
    <property type="entry name" value="DINITROGENASE IRON-MOLYBDENUM COFACTOR PROTEIN-RELATED"/>
    <property type="match status" value="1"/>
</dbReference>
<dbReference type="SUPFAM" id="SSF53146">
    <property type="entry name" value="Nitrogenase accessory factor-like"/>
    <property type="match status" value="1"/>
</dbReference>
<dbReference type="EMBL" id="WJBC01000003">
    <property type="protein sequence ID" value="MBC3803467.1"/>
    <property type="molecule type" value="Genomic_DNA"/>
</dbReference>
<protein>
    <submittedName>
        <fullName evidence="2">Dinitrogenase iron-molybdenum cofactor biosynthesis protein</fullName>
    </submittedName>
</protein>
<accession>A0ABR6WS91</accession>
<comment type="caution">
    <text evidence="2">The sequence shown here is derived from an EMBL/GenBank/DDBJ whole genome shotgun (WGS) entry which is preliminary data.</text>
</comment>
<proteinExistence type="predicted"/>
<dbReference type="InterPro" id="IPR003731">
    <property type="entry name" value="Di-Nase_FeMo-co_biosynth"/>
</dbReference>
<dbReference type="PANTHER" id="PTHR42983:SF1">
    <property type="entry name" value="IRON-MOLYBDENUM PROTEIN"/>
    <property type="match status" value="1"/>
</dbReference>
<dbReference type="InterPro" id="IPR033913">
    <property type="entry name" value="MTH1175_dom"/>
</dbReference>
<gene>
    <name evidence="2" type="ORF">GH808_03335</name>
</gene>
<keyword evidence="3" id="KW-1185">Reference proteome</keyword>
<evidence type="ECO:0000313" key="2">
    <source>
        <dbReference type="EMBL" id="MBC3803467.1"/>
    </source>
</evidence>
<name>A0ABR6WS91_9FIRM</name>
<dbReference type="Pfam" id="PF02579">
    <property type="entry name" value="Nitro_FeMo-Co"/>
    <property type="match status" value="1"/>
</dbReference>
<sequence>MKIAIPADENTLESEVCMSFGRAPYFYIHDTETQTGEFVENKAAMASGGAGIKAAQIVLDSTAEALITPRCGENAADVFKAAKVKIYKSVIGSIQNNIDNFNDEKLDALDHFHAGFHGGN</sequence>